<reference evidence="1" key="2">
    <citation type="submission" date="2020-09" db="EMBL/GenBank/DDBJ databases">
        <authorList>
            <person name="Sun Q."/>
            <person name="Kim S."/>
        </authorList>
    </citation>
    <scope>NUCLEOTIDE SEQUENCE</scope>
    <source>
        <strain evidence="1">KCTC 12368</strain>
    </source>
</reference>
<keyword evidence="2" id="KW-1185">Reference proteome</keyword>
<dbReference type="EMBL" id="BMWX01000005">
    <property type="protein sequence ID" value="GGZ33756.1"/>
    <property type="molecule type" value="Genomic_DNA"/>
</dbReference>
<dbReference type="RefSeq" id="WP_018475231.1">
    <property type="nucleotide sequence ID" value="NZ_BMWX01000005.1"/>
</dbReference>
<evidence type="ECO:0000313" key="1">
    <source>
        <dbReference type="EMBL" id="GGZ33756.1"/>
    </source>
</evidence>
<gene>
    <name evidence="1" type="ORF">GCM10007049_28830</name>
</gene>
<comment type="caution">
    <text evidence="1">The sequence shown here is derived from an EMBL/GenBank/DDBJ whole genome shotgun (WGS) entry which is preliminary data.</text>
</comment>
<reference evidence="1" key="1">
    <citation type="journal article" date="2014" name="Int. J. Syst. Evol. Microbiol.">
        <title>Complete genome sequence of Corynebacterium casei LMG S-19264T (=DSM 44701T), isolated from a smear-ripened cheese.</title>
        <authorList>
            <consortium name="US DOE Joint Genome Institute (JGI-PGF)"/>
            <person name="Walter F."/>
            <person name="Albersmeier A."/>
            <person name="Kalinowski J."/>
            <person name="Ruckert C."/>
        </authorList>
    </citation>
    <scope>NUCLEOTIDE SEQUENCE</scope>
    <source>
        <strain evidence="1">KCTC 12368</strain>
    </source>
</reference>
<dbReference type="InterPro" id="IPR018914">
    <property type="entry name" value="DUF2480"/>
</dbReference>
<dbReference type="AlphaFoldDB" id="A0A918Q5A9"/>
<name>A0A918Q5A9_9BACT</name>
<sequence>MTEIINRVANSPLVTIDLEELYVPGERAVFDLKEYLFQGLVLREKDFRKALKEMSWEEYEGKLVAVTCSTDAIIPTWAYMLVVSYLEGVAKELVVGDLDGLEQALFQKALMGLDVMEYKDKPVVVKGCSKLPVPMYAYGQITRVLKGISKSIMYGEPCSTVPIYKKPKE</sequence>
<dbReference type="Pfam" id="PF10652">
    <property type="entry name" value="DUF2480"/>
    <property type="match status" value="1"/>
</dbReference>
<protein>
    <recommendedName>
        <fullName evidence="3">DUF2480 family protein</fullName>
    </recommendedName>
</protein>
<proteinExistence type="predicted"/>
<dbReference type="Proteomes" id="UP000619457">
    <property type="component" value="Unassembled WGS sequence"/>
</dbReference>
<evidence type="ECO:0008006" key="3">
    <source>
        <dbReference type="Google" id="ProtNLM"/>
    </source>
</evidence>
<accession>A0A918Q5A9</accession>
<evidence type="ECO:0000313" key="2">
    <source>
        <dbReference type="Proteomes" id="UP000619457"/>
    </source>
</evidence>
<organism evidence="1 2">
    <name type="scientific">Echinicola pacifica</name>
    <dbReference type="NCBI Taxonomy" id="346377"/>
    <lineage>
        <taxon>Bacteria</taxon>
        <taxon>Pseudomonadati</taxon>
        <taxon>Bacteroidota</taxon>
        <taxon>Cytophagia</taxon>
        <taxon>Cytophagales</taxon>
        <taxon>Cyclobacteriaceae</taxon>
        <taxon>Echinicola</taxon>
    </lineage>
</organism>